<accession>A0A2A6C647</accession>
<dbReference type="OrthoDB" id="5812383at2759"/>
<dbReference type="AlphaFoldDB" id="A0A2A6C647"/>
<dbReference type="SUPFAM" id="SSF81321">
    <property type="entry name" value="Family A G protein-coupled receptor-like"/>
    <property type="match status" value="1"/>
</dbReference>
<evidence type="ECO:0000313" key="5">
    <source>
        <dbReference type="EnsemblMetazoa" id="PPA34807.1"/>
    </source>
</evidence>
<evidence type="ECO:0000256" key="4">
    <source>
        <dbReference type="ARBA" id="ARBA00023136"/>
    </source>
</evidence>
<keyword evidence="3" id="KW-1133">Transmembrane helix</keyword>
<dbReference type="InterPro" id="IPR017452">
    <property type="entry name" value="GPCR_Rhodpsn_7TM"/>
</dbReference>
<evidence type="ECO:0000256" key="3">
    <source>
        <dbReference type="ARBA" id="ARBA00022989"/>
    </source>
</evidence>
<keyword evidence="4" id="KW-0472">Membrane</keyword>
<keyword evidence="6" id="KW-1185">Reference proteome</keyword>
<sequence>MEFAALQSTTVRPCAKIQLNIWKQTISLPLGGLAFFCNGVLLTAILSKRMLRNRSEYRLIVALAFADFCEGLASFIGAVYRLPYYLSDDGCYKFATPLECMVLPHNIIWRFSDTGTAFMLVAIAVDRFFAITFPIFYVRNSNMSNLVMIIIIYGVSIFCMLYAWRKPMEMQFAGKTLQRVCSTGGLIDPLYTIVVKYATGAASALSAIIHLIVTFKVLRYISGIGGSSTENISRKDVKFTITTMIKGATTILFDSIPRLYGVYAMIQEQLTGNDPQSSGFGSFLFAIPNINSILNVFIYAGGQPEVRKAVLCLIGLGKFVITSEDNGITKGDFKRSVTEKFNKEFEEKIASYSEEARIAAKKFHSLFEQKMSRAEIRTASEKLQASLPEKVKKELETMQPMKDGRLMTSSEFFDFMGIN</sequence>
<dbReference type="PROSITE" id="PS00237">
    <property type="entry name" value="G_PROTEIN_RECEP_F1_1"/>
    <property type="match status" value="1"/>
</dbReference>
<name>A0A2A6C647_PRIPA</name>
<accession>A0A8R1UN30</accession>
<dbReference type="Pfam" id="PF00001">
    <property type="entry name" value="7tm_1"/>
    <property type="match status" value="1"/>
</dbReference>
<evidence type="ECO:0000256" key="1">
    <source>
        <dbReference type="ARBA" id="ARBA00004370"/>
    </source>
</evidence>
<dbReference type="CDD" id="cd00637">
    <property type="entry name" value="7tm_classA_rhodopsin-like"/>
    <property type="match status" value="1"/>
</dbReference>
<dbReference type="PANTHER" id="PTHR23360:SF29">
    <property type="entry name" value="G_PROTEIN_RECEP_F1_2 DOMAIN-CONTAINING PROTEIN"/>
    <property type="match status" value="1"/>
</dbReference>
<dbReference type="GO" id="GO:0004930">
    <property type="term" value="F:G protein-coupled receptor activity"/>
    <property type="evidence" value="ECO:0007669"/>
    <property type="project" value="InterPro"/>
</dbReference>
<evidence type="ECO:0000256" key="2">
    <source>
        <dbReference type="ARBA" id="ARBA00022692"/>
    </source>
</evidence>
<gene>
    <name evidence="5" type="primary">WBGene00273176</name>
</gene>
<dbReference type="InterPro" id="IPR047130">
    <property type="entry name" value="7TM_GPCR_Srsx_nematod"/>
</dbReference>
<keyword evidence="2" id="KW-0812">Transmembrane</keyword>
<dbReference type="SMART" id="SM01381">
    <property type="entry name" value="7TM_GPCR_Srsx"/>
    <property type="match status" value="1"/>
</dbReference>
<protein>
    <submittedName>
        <fullName evidence="5">G protein-coupled receptor</fullName>
    </submittedName>
</protein>
<evidence type="ECO:0000313" key="6">
    <source>
        <dbReference type="Proteomes" id="UP000005239"/>
    </source>
</evidence>
<dbReference type="EnsemblMetazoa" id="PPA34807.1">
    <property type="protein sequence ID" value="PPA34807.1"/>
    <property type="gene ID" value="WBGene00273176"/>
</dbReference>
<dbReference type="InterPro" id="IPR000276">
    <property type="entry name" value="GPCR_Rhodpsn"/>
</dbReference>
<dbReference type="Proteomes" id="UP000005239">
    <property type="component" value="Unassembled WGS sequence"/>
</dbReference>
<dbReference type="PANTHER" id="PTHR23360">
    <property type="entry name" value="G-PROTEIN COUPLED RECEPTORS FAMILY 1 PROFILE DOMAIN-CONTAINING PROTEIN-RELATED"/>
    <property type="match status" value="1"/>
</dbReference>
<dbReference type="GO" id="GO:0016020">
    <property type="term" value="C:membrane"/>
    <property type="evidence" value="ECO:0007669"/>
    <property type="project" value="UniProtKB-SubCell"/>
</dbReference>
<comment type="subcellular location">
    <subcellularLocation>
        <location evidence="1">Membrane</location>
    </subcellularLocation>
</comment>
<reference evidence="5" key="2">
    <citation type="submission" date="2022-06" db="UniProtKB">
        <authorList>
            <consortium name="EnsemblMetazoa"/>
        </authorList>
    </citation>
    <scope>IDENTIFICATION</scope>
    <source>
        <strain evidence="5">PS312</strain>
    </source>
</reference>
<dbReference type="Gene3D" id="1.20.1070.10">
    <property type="entry name" value="Rhodopsin 7-helix transmembrane proteins"/>
    <property type="match status" value="1"/>
</dbReference>
<organism evidence="5 6">
    <name type="scientific">Pristionchus pacificus</name>
    <name type="common">Parasitic nematode worm</name>
    <dbReference type="NCBI Taxonomy" id="54126"/>
    <lineage>
        <taxon>Eukaryota</taxon>
        <taxon>Metazoa</taxon>
        <taxon>Ecdysozoa</taxon>
        <taxon>Nematoda</taxon>
        <taxon>Chromadorea</taxon>
        <taxon>Rhabditida</taxon>
        <taxon>Rhabditina</taxon>
        <taxon>Diplogasteromorpha</taxon>
        <taxon>Diplogasteroidea</taxon>
        <taxon>Neodiplogasteridae</taxon>
        <taxon>Pristionchus</taxon>
    </lineage>
</organism>
<dbReference type="PROSITE" id="PS50262">
    <property type="entry name" value="G_PROTEIN_RECEP_F1_2"/>
    <property type="match status" value="1"/>
</dbReference>
<reference evidence="6" key="1">
    <citation type="journal article" date="2008" name="Nat. Genet.">
        <title>The Pristionchus pacificus genome provides a unique perspective on nematode lifestyle and parasitism.</title>
        <authorList>
            <person name="Dieterich C."/>
            <person name="Clifton S.W."/>
            <person name="Schuster L.N."/>
            <person name="Chinwalla A."/>
            <person name="Delehaunty K."/>
            <person name="Dinkelacker I."/>
            <person name="Fulton L."/>
            <person name="Fulton R."/>
            <person name="Godfrey J."/>
            <person name="Minx P."/>
            <person name="Mitreva M."/>
            <person name="Roeseler W."/>
            <person name="Tian H."/>
            <person name="Witte H."/>
            <person name="Yang S.P."/>
            <person name="Wilson R.K."/>
            <person name="Sommer R.J."/>
        </authorList>
    </citation>
    <scope>NUCLEOTIDE SEQUENCE [LARGE SCALE GENOMIC DNA]</scope>
    <source>
        <strain evidence="6">PS312</strain>
    </source>
</reference>
<proteinExistence type="predicted"/>